<dbReference type="EMBL" id="JBEPCU010000191">
    <property type="protein sequence ID" value="MER6978069.1"/>
    <property type="molecule type" value="Genomic_DNA"/>
</dbReference>
<proteinExistence type="predicted"/>
<evidence type="ECO:0000313" key="1">
    <source>
        <dbReference type="EMBL" id="MER6978069.1"/>
    </source>
</evidence>
<comment type="caution">
    <text evidence="1">The sequence shown here is derived from an EMBL/GenBank/DDBJ whole genome shotgun (WGS) entry which is preliminary data.</text>
</comment>
<evidence type="ECO:0000313" key="2">
    <source>
        <dbReference type="Proteomes" id="UP001458415"/>
    </source>
</evidence>
<dbReference type="Proteomes" id="UP001458415">
    <property type="component" value="Unassembled WGS sequence"/>
</dbReference>
<reference evidence="1 2" key="1">
    <citation type="submission" date="2024-06" db="EMBL/GenBank/DDBJ databases">
        <title>The Natural Products Discovery Center: Release of the First 8490 Sequenced Strains for Exploring Actinobacteria Biosynthetic Diversity.</title>
        <authorList>
            <person name="Kalkreuter E."/>
            <person name="Kautsar S.A."/>
            <person name="Yang D."/>
            <person name="Bader C.D."/>
            <person name="Teijaro C.N."/>
            <person name="Fluegel L."/>
            <person name="Davis C.M."/>
            <person name="Simpson J.R."/>
            <person name="Lauterbach L."/>
            <person name="Steele A.D."/>
            <person name="Gui C."/>
            <person name="Meng S."/>
            <person name="Li G."/>
            <person name="Viehrig K."/>
            <person name="Ye F."/>
            <person name="Su P."/>
            <person name="Kiefer A.F."/>
            <person name="Nichols A."/>
            <person name="Cepeda A.J."/>
            <person name="Yan W."/>
            <person name="Fan B."/>
            <person name="Jiang Y."/>
            <person name="Adhikari A."/>
            <person name="Zheng C.-J."/>
            <person name="Schuster L."/>
            <person name="Cowan T.M."/>
            <person name="Smanski M.J."/>
            <person name="Chevrette M.G."/>
            <person name="De Carvalho L.P.S."/>
            <person name="Shen B."/>
        </authorList>
    </citation>
    <scope>NUCLEOTIDE SEQUENCE [LARGE SCALE GENOMIC DNA]</scope>
    <source>
        <strain evidence="1 2">NPDC000634</strain>
    </source>
</reference>
<keyword evidence="2" id="KW-1185">Reference proteome</keyword>
<sequence length="67" mass="7408">MEEGEPAVCEAQARICAHKSLAFRPGLRDVRELYGVADDHGAVYGPTPSLELAEVVWSVEWPELRAE</sequence>
<name>A0ABV1W1J7_9ACTN</name>
<dbReference type="RefSeq" id="WP_086722315.1">
    <property type="nucleotide sequence ID" value="NZ_MUBM01000004.1"/>
</dbReference>
<accession>A0ABV1W1J7</accession>
<gene>
    <name evidence="1" type="ORF">ABT317_13880</name>
</gene>
<protein>
    <submittedName>
        <fullName evidence="1">Uncharacterized protein</fullName>
    </submittedName>
</protein>
<organism evidence="1 2">
    <name type="scientific">Streptomyces carpinensis</name>
    <dbReference type="NCBI Taxonomy" id="66369"/>
    <lineage>
        <taxon>Bacteria</taxon>
        <taxon>Bacillati</taxon>
        <taxon>Actinomycetota</taxon>
        <taxon>Actinomycetes</taxon>
        <taxon>Kitasatosporales</taxon>
        <taxon>Streptomycetaceae</taxon>
        <taxon>Streptomyces</taxon>
    </lineage>
</organism>